<evidence type="ECO:0000256" key="10">
    <source>
        <dbReference type="HAMAP-Rule" id="MF_00041"/>
    </source>
</evidence>
<feature type="short sequence motif" description="'KMSKS' region" evidence="10">
    <location>
        <begin position="277"/>
        <end position="281"/>
    </location>
</feature>
<keyword evidence="9 10" id="KW-0030">Aminoacyl-tRNA synthetase</keyword>
<comment type="catalytic activity">
    <reaction evidence="10">
        <text>tRNA(Cys) + L-cysteine + ATP = L-cysteinyl-tRNA(Cys) + AMP + diphosphate</text>
        <dbReference type="Rhea" id="RHEA:17773"/>
        <dbReference type="Rhea" id="RHEA-COMP:9661"/>
        <dbReference type="Rhea" id="RHEA-COMP:9679"/>
        <dbReference type="ChEBI" id="CHEBI:30616"/>
        <dbReference type="ChEBI" id="CHEBI:33019"/>
        <dbReference type="ChEBI" id="CHEBI:35235"/>
        <dbReference type="ChEBI" id="CHEBI:78442"/>
        <dbReference type="ChEBI" id="CHEBI:78517"/>
        <dbReference type="ChEBI" id="CHEBI:456215"/>
        <dbReference type="EC" id="6.1.1.16"/>
    </reaction>
</comment>
<evidence type="ECO:0000256" key="6">
    <source>
        <dbReference type="ARBA" id="ARBA00022833"/>
    </source>
</evidence>
<dbReference type="NCBIfam" id="TIGR00435">
    <property type="entry name" value="cysS"/>
    <property type="match status" value="1"/>
</dbReference>
<evidence type="ECO:0000256" key="4">
    <source>
        <dbReference type="ARBA" id="ARBA00022723"/>
    </source>
</evidence>
<dbReference type="InterPro" id="IPR024909">
    <property type="entry name" value="Cys-tRNA/MSH_ligase"/>
</dbReference>
<keyword evidence="5 10" id="KW-0547">Nucleotide-binding</keyword>
<dbReference type="SUPFAM" id="SSF52374">
    <property type="entry name" value="Nucleotidylyl transferase"/>
    <property type="match status" value="1"/>
</dbReference>
<feature type="short sequence motif" description="'HIGH' region" evidence="10">
    <location>
        <begin position="31"/>
        <end position="41"/>
    </location>
</feature>
<dbReference type="InterPro" id="IPR009080">
    <property type="entry name" value="tRNAsynth_Ia_anticodon-bd"/>
</dbReference>
<evidence type="ECO:0000256" key="7">
    <source>
        <dbReference type="ARBA" id="ARBA00022840"/>
    </source>
</evidence>
<evidence type="ECO:0000256" key="8">
    <source>
        <dbReference type="ARBA" id="ARBA00022917"/>
    </source>
</evidence>
<accession>D5EJG1</accession>
<dbReference type="InterPro" id="IPR032678">
    <property type="entry name" value="tRNA-synt_1_cat_dom"/>
</dbReference>
<dbReference type="GO" id="GO:0006423">
    <property type="term" value="P:cysteinyl-tRNA aminoacylation"/>
    <property type="evidence" value="ECO:0007669"/>
    <property type="project" value="UniProtKB-UniRule"/>
</dbReference>
<evidence type="ECO:0000313" key="14">
    <source>
        <dbReference type="Proteomes" id="UP000000925"/>
    </source>
</evidence>
<evidence type="ECO:0000259" key="11">
    <source>
        <dbReference type="Pfam" id="PF01406"/>
    </source>
</evidence>
<keyword evidence="7 10" id="KW-0067">ATP-binding</keyword>
<name>D5EJG1_CORAD</name>
<keyword evidence="8 10" id="KW-0648">Protein biosynthesis</keyword>
<dbReference type="EMBL" id="CP001998">
    <property type="protein sequence ID" value="ADE54560.1"/>
    <property type="molecule type" value="Genomic_DNA"/>
</dbReference>
<dbReference type="HOGENOM" id="CLU_013528_0_1_0"/>
<sequence length="478" mass="53137">MSVQLYDTHSRSLQTLAPEGDQPLRFYCCGPTVYGPAHIGNFRTFLIQDTLRRVLEVDNTPVKHVRNITDVDDKTIRRSQEEGMSLGSFTAKWTEKFHADCEALNMLSPSIEPSAVEHIPQQIALVEKLVEKGHAYATDDGSVYFRVSSFANYGSLSKLKQRELQTQNENSAGEVNDADEYDRESVTDFALWKGRKPEDGDNYWSSPWGEGRPGWHLECSAMVDSAFDGETIELHGGGIDLCFPHHENEIAQSECAHGHAFCKHWFHSAHLMVEGAKMSKSLGNLYTLDDLREKGFNPMVVRYTLIAGSYRQQLNFTFDGLHASESAILKLERFAESLLAKTGEETTALADYISKEAPADFGRFGKAWDALRNNLNTAACLGAIFGVIGSNPAATLDASGARELLKAYGSLLYALGLNLFTAEEKQVDAPAEIVALAQQRWEAKKAKDWGKADELRDQLLTQGWIVKDSKDGFELEPS</sequence>
<evidence type="ECO:0000259" key="12">
    <source>
        <dbReference type="Pfam" id="PF23493"/>
    </source>
</evidence>
<dbReference type="PRINTS" id="PR00983">
    <property type="entry name" value="TRNASYNTHCYS"/>
</dbReference>
<keyword evidence="3 10" id="KW-0436">Ligase</keyword>
<comment type="subcellular location">
    <subcellularLocation>
        <location evidence="10">Cytoplasm</location>
    </subcellularLocation>
</comment>
<feature type="domain" description="Cysteinyl-tRNA ligase anticodon binding" evidence="12">
    <location>
        <begin position="428"/>
        <end position="472"/>
    </location>
</feature>
<feature type="binding site" evidence="10">
    <location>
        <position position="245"/>
    </location>
    <ligand>
        <name>Zn(2+)</name>
        <dbReference type="ChEBI" id="CHEBI:29105"/>
    </ligand>
</feature>
<dbReference type="AlphaFoldDB" id="D5EJG1"/>
<dbReference type="GO" id="GO:0005524">
    <property type="term" value="F:ATP binding"/>
    <property type="evidence" value="ECO:0007669"/>
    <property type="project" value="UniProtKB-UniRule"/>
</dbReference>
<gene>
    <name evidence="10" type="primary">cysS</name>
    <name evidence="13" type="ordered locus">Caka_1541</name>
</gene>
<dbReference type="Gene3D" id="1.20.120.1910">
    <property type="entry name" value="Cysteine-tRNA ligase, C-terminal anti-codon recognition domain"/>
    <property type="match status" value="1"/>
</dbReference>
<evidence type="ECO:0000256" key="3">
    <source>
        <dbReference type="ARBA" id="ARBA00022598"/>
    </source>
</evidence>
<dbReference type="InterPro" id="IPR014729">
    <property type="entry name" value="Rossmann-like_a/b/a_fold"/>
</dbReference>
<dbReference type="PANTHER" id="PTHR10890:SF3">
    <property type="entry name" value="CYSTEINE--TRNA LIGASE, CYTOPLASMIC"/>
    <property type="match status" value="1"/>
</dbReference>
<feature type="binding site" evidence="10">
    <location>
        <position position="249"/>
    </location>
    <ligand>
        <name>Zn(2+)</name>
        <dbReference type="ChEBI" id="CHEBI:29105"/>
    </ligand>
</feature>
<dbReference type="Pfam" id="PF23493">
    <property type="entry name" value="CysS_C"/>
    <property type="match status" value="1"/>
</dbReference>
<dbReference type="OrthoDB" id="9815130at2"/>
<keyword evidence="6 10" id="KW-0862">Zinc</keyword>
<proteinExistence type="inferred from homology"/>
<dbReference type="GO" id="GO:0004817">
    <property type="term" value="F:cysteine-tRNA ligase activity"/>
    <property type="evidence" value="ECO:0007669"/>
    <property type="project" value="UniProtKB-UniRule"/>
</dbReference>
<feature type="binding site" evidence="10">
    <location>
        <position position="280"/>
    </location>
    <ligand>
        <name>ATP</name>
        <dbReference type="ChEBI" id="CHEBI:30616"/>
    </ligand>
</feature>
<dbReference type="CDD" id="cd00672">
    <property type="entry name" value="CysRS_core"/>
    <property type="match status" value="1"/>
</dbReference>
<evidence type="ECO:0000256" key="2">
    <source>
        <dbReference type="ARBA" id="ARBA00011245"/>
    </source>
</evidence>
<dbReference type="EC" id="6.1.1.16" evidence="10"/>
<evidence type="ECO:0000256" key="9">
    <source>
        <dbReference type="ARBA" id="ARBA00023146"/>
    </source>
</evidence>
<dbReference type="Pfam" id="PF01406">
    <property type="entry name" value="tRNA-synt_1e"/>
    <property type="match status" value="1"/>
</dbReference>
<dbReference type="HAMAP" id="MF_00041">
    <property type="entry name" value="Cys_tRNA_synth"/>
    <property type="match status" value="1"/>
</dbReference>
<dbReference type="Proteomes" id="UP000000925">
    <property type="component" value="Chromosome"/>
</dbReference>
<keyword evidence="4 10" id="KW-0479">Metal-binding</keyword>
<keyword evidence="14" id="KW-1185">Reference proteome</keyword>
<dbReference type="PANTHER" id="PTHR10890">
    <property type="entry name" value="CYSTEINYL-TRNA SYNTHETASE"/>
    <property type="match status" value="1"/>
</dbReference>
<dbReference type="KEGG" id="caa:Caka_1541"/>
<comment type="cofactor">
    <cofactor evidence="10">
        <name>Zn(2+)</name>
        <dbReference type="ChEBI" id="CHEBI:29105"/>
    </cofactor>
    <text evidence="10">Binds 1 zinc ion per subunit.</text>
</comment>
<organism evidence="13 14">
    <name type="scientific">Coraliomargarita akajimensis (strain DSM 45221 / IAM 15411 / JCM 23193 / KCTC 12865 / 04OKA010-24)</name>
    <dbReference type="NCBI Taxonomy" id="583355"/>
    <lineage>
        <taxon>Bacteria</taxon>
        <taxon>Pseudomonadati</taxon>
        <taxon>Verrucomicrobiota</taxon>
        <taxon>Opitutia</taxon>
        <taxon>Puniceicoccales</taxon>
        <taxon>Coraliomargaritaceae</taxon>
        <taxon>Coraliomargarita</taxon>
    </lineage>
</organism>
<dbReference type="SUPFAM" id="SSF47323">
    <property type="entry name" value="Anticodon-binding domain of a subclass of class I aminoacyl-tRNA synthetases"/>
    <property type="match status" value="1"/>
</dbReference>
<dbReference type="InterPro" id="IPR015803">
    <property type="entry name" value="Cys-tRNA-ligase"/>
</dbReference>
<dbReference type="GO" id="GO:0005829">
    <property type="term" value="C:cytosol"/>
    <property type="evidence" value="ECO:0007669"/>
    <property type="project" value="TreeGrafter"/>
</dbReference>
<reference evidence="13 14" key="1">
    <citation type="journal article" date="2010" name="Stand. Genomic Sci.">
        <title>Complete genome sequence of Coraliomargarita akajimensis type strain (04OKA010-24).</title>
        <authorList>
            <person name="Mavromatis K."/>
            <person name="Abt B."/>
            <person name="Brambilla E."/>
            <person name="Lapidus A."/>
            <person name="Copeland A."/>
            <person name="Deshpande S."/>
            <person name="Nolan M."/>
            <person name="Lucas S."/>
            <person name="Tice H."/>
            <person name="Cheng J.F."/>
            <person name="Han C."/>
            <person name="Detter J.C."/>
            <person name="Woyke T."/>
            <person name="Goodwin L."/>
            <person name="Pitluck S."/>
            <person name="Held B."/>
            <person name="Brettin T."/>
            <person name="Tapia R."/>
            <person name="Ivanova N."/>
            <person name="Mikhailova N."/>
            <person name="Pati A."/>
            <person name="Liolios K."/>
            <person name="Chen A."/>
            <person name="Palaniappan K."/>
            <person name="Land M."/>
            <person name="Hauser L."/>
            <person name="Chang Y.J."/>
            <person name="Jeffries C.D."/>
            <person name="Rohde M."/>
            <person name="Goker M."/>
            <person name="Bristow J."/>
            <person name="Eisen J.A."/>
            <person name="Markowitz V."/>
            <person name="Hugenholtz P."/>
            <person name="Klenk H.P."/>
            <person name="Kyrpides N.C."/>
        </authorList>
    </citation>
    <scope>NUCLEOTIDE SEQUENCE [LARGE SCALE GENOMIC DNA]</scope>
    <source>
        <strain evidence="14">DSM 45221 / IAM 15411 / JCM 23193 / KCTC 12865</strain>
    </source>
</reference>
<comment type="similarity">
    <text evidence="1 10">Belongs to the class-I aminoacyl-tRNA synthetase family.</text>
</comment>
<evidence type="ECO:0000256" key="1">
    <source>
        <dbReference type="ARBA" id="ARBA00005594"/>
    </source>
</evidence>
<evidence type="ECO:0000256" key="5">
    <source>
        <dbReference type="ARBA" id="ARBA00022741"/>
    </source>
</evidence>
<dbReference type="Gene3D" id="3.40.50.620">
    <property type="entry name" value="HUPs"/>
    <property type="match status" value="1"/>
</dbReference>
<keyword evidence="10" id="KW-0963">Cytoplasm</keyword>
<feature type="binding site" evidence="10">
    <location>
        <position position="219"/>
    </location>
    <ligand>
        <name>Zn(2+)</name>
        <dbReference type="ChEBI" id="CHEBI:29105"/>
    </ligand>
</feature>
<dbReference type="RefSeq" id="WP_013043282.1">
    <property type="nucleotide sequence ID" value="NC_014008.1"/>
</dbReference>
<evidence type="ECO:0000313" key="13">
    <source>
        <dbReference type="EMBL" id="ADE54560.1"/>
    </source>
</evidence>
<dbReference type="InterPro" id="IPR056411">
    <property type="entry name" value="CysS_C"/>
</dbReference>
<dbReference type="eggNOG" id="COG0215">
    <property type="taxonomic scope" value="Bacteria"/>
</dbReference>
<feature type="domain" description="tRNA synthetases class I catalytic" evidence="11">
    <location>
        <begin position="22"/>
        <end position="324"/>
    </location>
</feature>
<protein>
    <recommendedName>
        <fullName evidence="10">Cysteine--tRNA ligase</fullName>
        <ecNumber evidence="10">6.1.1.16</ecNumber>
    </recommendedName>
    <alternativeName>
        <fullName evidence="10">Cysteinyl-tRNA synthetase</fullName>
        <shortName evidence="10">CysRS</shortName>
    </alternativeName>
</protein>
<feature type="binding site" evidence="10">
    <location>
        <position position="29"/>
    </location>
    <ligand>
        <name>Zn(2+)</name>
        <dbReference type="ChEBI" id="CHEBI:29105"/>
    </ligand>
</feature>
<dbReference type="STRING" id="583355.Caka_1541"/>
<dbReference type="GO" id="GO:0008270">
    <property type="term" value="F:zinc ion binding"/>
    <property type="evidence" value="ECO:0007669"/>
    <property type="project" value="UniProtKB-UniRule"/>
</dbReference>
<comment type="subunit">
    <text evidence="2 10">Monomer.</text>
</comment>